<dbReference type="AlphaFoldDB" id="A0A200R960"/>
<dbReference type="PANTHER" id="PTHR35546">
    <property type="entry name" value="F-BOX PROTEIN INTERACTION DOMAIN PROTEIN-RELATED"/>
    <property type="match status" value="1"/>
</dbReference>
<dbReference type="InterPro" id="IPR036047">
    <property type="entry name" value="F-box-like_dom_sf"/>
</dbReference>
<reference evidence="3 4" key="1">
    <citation type="journal article" date="2017" name="Mol. Plant">
        <title>The Genome of Medicinal Plant Macleaya cordata Provides New Insights into Benzylisoquinoline Alkaloids Metabolism.</title>
        <authorList>
            <person name="Liu X."/>
            <person name="Liu Y."/>
            <person name="Huang P."/>
            <person name="Ma Y."/>
            <person name="Qing Z."/>
            <person name="Tang Q."/>
            <person name="Cao H."/>
            <person name="Cheng P."/>
            <person name="Zheng Y."/>
            <person name="Yuan Z."/>
            <person name="Zhou Y."/>
            <person name="Liu J."/>
            <person name="Tang Z."/>
            <person name="Zhuo Y."/>
            <person name="Zhang Y."/>
            <person name="Yu L."/>
            <person name="Huang J."/>
            <person name="Yang P."/>
            <person name="Peng Q."/>
            <person name="Zhang J."/>
            <person name="Jiang W."/>
            <person name="Zhang Z."/>
            <person name="Lin K."/>
            <person name="Ro D.K."/>
            <person name="Chen X."/>
            <person name="Xiong X."/>
            <person name="Shang Y."/>
            <person name="Huang S."/>
            <person name="Zeng J."/>
        </authorList>
    </citation>
    <scope>NUCLEOTIDE SEQUENCE [LARGE SCALE GENOMIC DNA]</scope>
    <source>
        <strain evidence="4">cv. BLH2017</strain>
        <tissue evidence="3">Root</tissue>
    </source>
</reference>
<dbReference type="InterPro" id="IPR006527">
    <property type="entry name" value="F-box-assoc_dom_typ1"/>
</dbReference>
<sequence length="430" mass="48935">MLSLSLSCKDSETTTGGGNSGNNFLPQNPSSSSSSSSVIASNSDLLIQILLCLPVKSLLVFKSVSKRWLSVISDPHFVNNHSLRNRLSIPGLFLIKLSLNINPEFDFIFLDGRKQGTSGVPFKTLNFVNDPAGIMIQQSCNGLLFCRSFTTNPYDRTSYYIYNPSTKHYKILLESQFGTKGFESVCSVSLAFDPLKSPHYEAICIWKNEGDSYQIEIYSSKTASWRFSGDSFFAPKDVVYRSGVFWNGSLHWVSNLIECLIYFDIDREQVKTMPMPQPDDDEWESRRIGYFGECRGHLYLIEIFDPSVTRFNILEMEINYTGWKVKHRIDLVGLIIAYPEIVRDDDDDEDEPSRFDYSVLHVEEEEESFKLVIKVPDKIISYDLKELSFKKIHDLPSLHMGGLFSNPHALKLINTSSHSLVFDNLLTVLI</sequence>
<dbReference type="InParanoid" id="A0A200R960"/>
<proteinExistence type="predicted"/>
<dbReference type="FunCoup" id="A0A200R960">
    <property type="interactions" value="1179"/>
</dbReference>
<dbReference type="PANTHER" id="PTHR35546:SF115">
    <property type="entry name" value="F-BOX DOMAIN-CONTAINING PROTEIN"/>
    <property type="match status" value="1"/>
</dbReference>
<dbReference type="SMART" id="SM00256">
    <property type="entry name" value="FBOX"/>
    <property type="match status" value="1"/>
</dbReference>
<dbReference type="SUPFAM" id="SSF81383">
    <property type="entry name" value="F-box domain"/>
    <property type="match status" value="1"/>
</dbReference>
<comment type="caution">
    <text evidence="3">The sequence shown here is derived from an EMBL/GenBank/DDBJ whole genome shotgun (WGS) entry which is preliminary data.</text>
</comment>
<dbReference type="NCBIfam" id="TIGR01640">
    <property type="entry name" value="F_box_assoc_1"/>
    <property type="match status" value="1"/>
</dbReference>
<gene>
    <name evidence="3" type="ORF">BVC80_521g52</name>
</gene>
<feature type="region of interest" description="Disordered" evidence="1">
    <location>
        <begin position="1"/>
        <end position="30"/>
    </location>
</feature>
<feature type="domain" description="F-box" evidence="2">
    <location>
        <begin position="42"/>
        <end position="81"/>
    </location>
</feature>
<evidence type="ECO:0000313" key="4">
    <source>
        <dbReference type="Proteomes" id="UP000195402"/>
    </source>
</evidence>
<dbReference type="STRING" id="56857.A0A200R960"/>
<dbReference type="InterPro" id="IPR017451">
    <property type="entry name" value="F-box-assoc_interact_dom"/>
</dbReference>
<dbReference type="Proteomes" id="UP000195402">
    <property type="component" value="Unassembled WGS sequence"/>
</dbReference>
<dbReference type="Pfam" id="PF07734">
    <property type="entry name" value="FBA_1"/>
    <property type="match status" value="1"/>
</dbReference>
<evidence type="ECO:0000259" key="2">
    <source>
        <dbReference type="SMART" id="SM00256"/>
    </source>
</evidence>
<dbReference type="EMBL" id="MVGT01000213">
    <property type="protein sequence ID" value="OVA19255.1"/>
    <property type="molecule type" value="Genomic_DNA"/>
</dbReference>
<protein>
    <submittedName>
        <fullName evidence="3">F-box domain</fullName>
    </submittedName>
</protein>
<dbReference type="OMA" id="NCHASDH"/>
<dbReference type="InterPro" id="IPR001810">
    <property type="entry name" value="F-box_dom"/>
</dbReference>
<evidence type="ECO:0000313" key="3">
    <source>
        <dbReference type="EMBL" id="OVA19255.1"/>
    </source>
</evidence>
<organism evidence="3 4">
    <name type="scientific">Macleaya cordata</name>
    <name type="common">Five-seeded plume-poppy</name>
    <name type="synonym">Bocconia cordata</name>
    <dbReference type="NCBI Taxonomy" id="56857"/>
    <lineage>
        <taxon>Eukaryota</taxon>
        <taxon>Viridiplantae</taxon>
        <taxon>Streptophyta</taxon>
        <taxon>Embryophyta</taxon>
        <taxon>Tracheophyta</taxon>
        <taxon>Spermatophyta</taxon>
        <taxon>Magnoliopsida</taxon>
        <taxon>Ranunculales</taxon>
        <taxon>Papaveraceae</taxon>
        <taxon>Papaveroideae</taxon>
        <taxon>Macleaya</taxon>
    </lineage>
</organism>
<dbReference type="InterPro" id="IPR055290">
    <property type="entry name" value="At3g26010-like"/>
</dbReference>
<keyword evidence="4" id="KW-1185">Reference proteome</keyword>
<dbReference type="OrthoDB" id="605328at2759"/>
<name>A0A200R960_MACCD</name>
<accession>A0A200R960</accession>
<dbReference type="Pfam" id="PF00646">
    <property type="entry name" value="F-box"/>
    <property type="match status" value="1"/>
</dbReference>
<dbReference type="Gene3D" id="1.20.1280.50">
    <property type="match status" value="1"/>
</dbReference>
<evidence type="ECO:0000256" key="1">
    <source>
        <dbReference type="SAM" id="MobiDB-lite"/>
    </source>
</evidence>